<evidence type="ECO:0000313" key="2">
    <source>
        <dbReference type="Proteomes" id="UP000266506"/>
    </source>
</evidence>
<dbReference type="EMBL" id="QXEV01000013">
    <property type="protein sequence ID" value="RIA75679.1"/>
    <property type="molecule type" value="Genomic_DNA"/>
</dbReference>
<dbReference type="InParanoid" id="A0A397RTD6"/>
<dbReference type="Proteomes" id="UP000266506">
    <property type="component" value="Unassembled WGS sequence"/>
</dbReference>
<evidence type="ECO:0000313" key="1">
    <source>
        <dbReference type="EMBL" id="RIA75679.1"/>
    </source>
</evidence>
<proteinExistence type="predicted"/>
<dbReference type="InterPro" id="IPR026906">
    <property type="entry name" value="LRR_5"/>
</dbReference>
<organism evidence="1 2">
    <name type="scientific">Anaeroplasma bactoclasticum</name>
    <dbReference type="NCBI Taxonomy" id="2088"/>
    <lineage>
        <taxon>Bacteria</taxon>
        <taxon>Bacillati</taxon>
        <taxon>Mycoplasmatota</taxon>
        <taxon>Mollicutes</taxon>
        <taxon>Anaeroplasmatales</taxon>
        <taxon>Anaeroplasmataceae</taxon>
        <taxon>Anaeroplasma</taxon>
    </lineage>
</organism>
<dbReference type="PANTHER" id="PTHR45661">
    <property type="entry name" value="SURFACE ANTIGEN"/>
    <property type="match status" value="1"/>
</dbReference>
<keyword evidence="2" id="KW-1185">Reference proteome</keyword>
<sequence>MIRYEFQGKIAVITGASKDEVEIEIPTELEGKPVAKIEAQALTDMPSLKKVVIPKSVRVIGSYAFANCPLLSEVVFEEGLETIEDWAFISCNLESVELPKSIKNIGTNAFLGNMCKGQIEEFLKERDEHKILGHSNGHCAAFPIELMEARESINSEIVASRARYVDEQFDKITVGELTTKELDIPIYFDGDEFMVAVWHKKEMPNITFEVAGESKPLIGMYSENDPDFLVLKINVLANKNLVSTFSIKTPYLEGVMIENKGVETIVKDGLNYCFVKAQILEANYGNGNYDREFAINQFSELAAKFETQFKNKLITEDQHDEIRDAIDAAVISVTQGFLSQIDGCPKWTFLINLKRKMEDDPTIDQVKLSQYIFEQTLKDYNELGSVYSLIDIIWEHLDEHIAKAEELAGVSIDELAKRYDVEMLNANLEPITEEEAQAYKPNFMTLESNYNLHGDFLIYIYKEMQKLSNKFGLFAFQA</sequence>
<dbReference type="PANTHER" id="PTHR45661:SF3">
    <property type="entry name" value="IG-LIKE DOMAIN-CONTAINING PROTEIN"/>
    <property type="match status" value="1"/>
</dbReference>
<dbReference type="OrthoDB" id="1071848at2"/>
<gene>
    <name evidence="1" type="ORF">EI71_01248</name>
</gene>
<dbReference type="Gene3D" id="3.80.10.10">
    <property type="entry name" value="Ribonuclease Inhibitor"/>
    <property type="match status" value="1"/>
</dbReference>
<dbReference type="Pfam" id="PF13306">
    <property type="entry name" value="LRR_5"/>
    <property type="match status" value="1"/>
</dbReference>
<protein>
    <submittedName>
        <fullName evidence="1">Leucine rich repeat (LRR) protein</fullName>
    </submittedName>
</protein>
<name>A0A397RTD6_9MOLU</name>
<dbReference type="InterPro" id="IPR032675">
    <property type="entry name" value="LRR_dom_sf"/>
</dbReference>
<dbReference type="InterPro" id="IPR053139">
    <property type="entry name" value="Surface_bspA-like"/>
</dbReference>
<dbReference type="RefSeq" id="WP_119016377.1">
    <property type="nucleotide sequence ID" value="NZ_QXEV01000013.1"/>
</dbReference>
<accession>A0A397RTD6</accession>
<comment type="caution">
    <text evidence="1">The sequence shown here is derived from an EMBL/GenBank/DDBJ whole genome shotgun (WGS) entry which is preliminary data.</text>
</comment>
<dbReference type="AlphaFoldDB" id="A0A397RTD6"/>
<reference evidence="1 2" key="1">
    <citation type="submission" date="2018-08" db="EMBL/GenBank/DDBJ databases">
        <title>Genomic Encyclopedia of Archaeal and Bacterial Type Strains, Phase II (KMG-II): from individual species to whole genera.</title>
        <authorList>
            <person name="Goeker M."/>
        </authorList>
    </citation>
    <scope>NUCLEOTIDE SEQUENCE [LARGE SCALE GENOMIC DNA]</scope>
    <source>
        <strain evidence="1 2">ATCC 27112</strain>
    </source>
</reference>